<reference evidence="2 3" key="1">
    <citation type="journal article" date="2019" name="Genome Biol. Evol.">
        <title>Insights into the evolution of the New World diploid cottons (Gossypium, subgenus Houzingenia) based on genome sequencing.</title>
        <authorList>
            <person name="Grover C.E."/>
            <person name="Arick M.A. 2nd"/>
            <person name="Thrash A."/>
            <person name="Conover J.L."/>
            <person name="Sanders W.S."/>
            <person name="Peterson D.G."/>
            <person name="Frelichowski J.E."/>
            <person name="Scheffler J.A."/>
            <person name="Scheffler B.E."/>
            <person name="Wendel J.F."/>
        </authorList>
    </citation>
    <scope>NUCLEOTIDE SEQUENCE [LARGE SCALE GENOMIC DNA]</scope>
    <source>
        <strain evidence="2">1</strain>
        <tissue evidence="2">Leaf</tissue>
    </source>
</reference>
<name>A0A7J9MIM7_GOSSC</name>
<keyword evidence="3" id="KW-1185">Reference proteome</keyword>
<dbReference type="InterPro" id="IPR019557">
    <property type="entry name" value="AminoTfrase-like_pln_mobile"/>
</dbReference>
<dbReference type="GO" id="GO:0010073">
    <property type="term" value="P:meristem maintenance"/>
    <property type="evidence" value="ECO:0007669"/>
    <property type="project" value="InterPro"/>
</dbReference>
<evidence type="ECO:0000313" key="2">
    <source>
        <dbReference type="EMBL" id="MBA0870249.1"/>
    </source>
</evidence>
<feature type="domain" description="Aminotransferase-like plant mobile" evidence="1">
    <location>
        <begin position="12"/>
        <end position="125"/>
    </location>
</feature>
<dbReference type="AlphaFoldDB" id="A0A7J9MIM7"/>
<comment type="caution">
    <text evidence="2">The sequence shown here is derived from an EMBL/GenBank/DDBJ whole genome shotgun (WGS) entry which is preliminary data.</text>
</comment>
<dbReference type="PANTHER" id="PTHR46033">
    <property type="entry name" value="PROTEIN MAIN-LIKE 2"/>
    <property type="match status" value="1"/>
</dbReference>
<proteinExistence type="predicted"/>
<dbReference type="OrthoDB" id="960611at2759"/>
<evidence type="ECO:0000313" key="3">
    <source>
        <dbReference type="Proteomes" id="UP000593576"/>
    </source>
</evidence>
<sequence length="240" mass="27393">EVGFWHIANIGQRCKLDLKLISAFVERWRPETHTLHLPCGEYTITSEDMQLQLKLSVDRSILTKFAQSADRGAICYNLLGVISNIIYGGRIDIGWLPETFPVPGDDSIEVQRVRYAWAYILQIIRGYLMLDKWNHSPSYEGIPTVLEDIRLLLDQRSEAHTPYEDSAIRAIIMDEYLQNPNIWHVRVLLVNYATVKMHQTNRDKGWQGGLINNTHAIICPNGASDDAHTTTPSDYARCIS</sequence>
<evidence type="ECO:0000259" key="1">
    <source>
        <dbReference type="Pfam" id="PF10536"/>
    </source>
</evidence>
<dbReference type="Pfam" id="PF10536">
    <property type="entry name" value="PMD"/>
    <property type="match status" value="1"/>
</dbReference>
<gene>
    <name evidence="2" type="ORF">Goshw_009753</name>
</gene>
<protein>
    <recommendedName>
        <fullName evidence="1">Aminotransferase-like plant mobile domain-containing protein</fullName>
    </recommendedName>
</protein>
<feature type="non-terminal residue" evidence="2">
    <location>
        <position position="240"/>
    </location>
</feature>
<accession>A0A7J9MIM7</accession>
<dbReference type="Proteomes" id="UP000593576">
    <property type="component" value="Unassembled WGS sequence"/>
</dbReference>
<dbReference type="InterPro" id="IPR044824">
    <property type="entry name" value="MAIN-like"/>
</dbReference>
<organism evidence="2 3">
    <name type="scientific">Gossypium schwendimanii</name>
    <name type="common">Cotton</name>
    <dbReference type="NCBI Taxonomy" id="34291"/>
    <lineage>
        <taxon>Eukaryota</taxon>
        <taxon>Viridiplantae</taxon>
        <taxon>Streptophyta</taxon>
        <taxon>Embryophyta</taxon>
        <taxon>Tracheophyta</taxon>
        <taxon>Spermatophyta</taxon>
        <taxon>Magnoliopsida</taxon>
        <taxon>eudicotyledons</taxon>
        <taxon>Gunneridae</taxon>
        <taxon>Pentapetalae</taxon>
        <taxon>rosids</taxon>
        <taxon>malvids</taxon>
        <taxon>Malvales</taxon>
        <taxon>Malvaceae</taxon>
        <taxon>Malvoideae</taxon>
        <taxon>Gossypium</taxon>
    </lineage>
</organism>
<dbReference type="PANTHER" id="PTHR46033:SF8">
    <property type="entry name" value="PROTEIN MAINTENANCE OF MERISTEMS-LIKE"/>
    <property type="match status" value="1"/>
</dbReference>
<dbReference type="EMBL" id="JABFAF010000011">
    <property type="protein sequence ID" value="MBA0870249.1"/>
    <property type="molecule type" value="Genomic_DNA"/>
</dbReference>